<protein>
    <submittedName>
        <fullName evidence="3">RNA-dependent RNA polymerase</fullName>
    </submittedName>
</protein>
<keyword evidence="3" id="KW-0808">Transferase</keyword>
<keyword evidence="3" id="KW-0696">RNA-directed RNA polymerase</keyword>
<feature type="coiled-coil region" evidence="1">
    <location>
        <begin position="2846"/>
        <end position="2873"/>
    </location>
</feature>
<keyword evidence="3" id="KW-0548">Nucleotidyltransferase</keyword>
<keyword evidence="1" id="KW-0175">Coiled coil</keyword>
<proteinExistence type="predicted"/>
<accession>A0A1L3KPT8</accession>
<reference evidence="3" key="1">
    <citation type="journal article" date="2016" name="Nature">
        <title>Redefining the invertebrate RNA virosphere.</title>
        <authorList>
            <person name="Shi M."/>
            <person name="Lin X.D."/>
            <person name="Tian J.H."/>
            <person name="Chen L.J."/>
            <person name="Chen X."/>
            <person name="Li C.X."/>
            <person name="Qin X.C."/>
            <person name="Li J."/>
            <person name="Cao J.P."/>
            <person name="Eden J.S."/>
            <person name="Buchmann J."/>
            <person name="Wang W."/>
            <person name="Xu J."/>
            <person name="Holmes E.C."/>
            <person name="Zhang Y.Z."/>
        </authorList>
    </citation>
    <scope>NUCLEOTIDE SEQUENCE</scope>
    <source>
        <strain evidence="3">WZSLuoI85881</strain>
    </source>
</reference>
<feature type="compositionally biased region" description="Basic and acidic residues" evidence="2">
    <location>
        <begin position="2900"/>
        <end position="2922"/>
    </location>
</feature>
<evidence type="ECO:0000256" key="2">
    <source>
        <dbReference type="SAM" id="MobiDB-lite"/>
    </source>
</evidence>
<feature type="region of interest" description="Disordered" evidence="2">
    <location>
        <begin position="2879"/>
        <end position="2923"/>
    </location>
</feature>
<dbReference type="GO" id="GO:0003968">
    <property type="term" value="F:RNA-directed RNA polymerase activity"/>
    <property type="evidence" value="ECO:0007669"/>
    <property type="project" value="UniProtKB-KW"/>
</dbReference>
<name>A0A1L3KPT8_9VIRU</name>
<evidence type="ECO:0000256" key="1">
    <source>
        <dbReference type="SAM" id="Coils"/>
    </source>
</evidence>
<organism evidence="3">
    <name type="scientific">Wenzhou bunya-like virus 1</name>
    <dbReference type="NCBI Taxonomy" id="1923556"/>
    <lineage>
        <taxon>Viruses</taxon>
        <taxon>Riboviria</taxon>
    </lineage>
</organism>
<evidence type="ECO:0000313" key="3">
    <source>
        <dbReference type="EMBL" id="APG79355.1"/>
    </source>
</evidence>
<dbReference type="EMBL" id="KX884865">
    <property type="protein sequence ID" value="APG79355.1"/>
    <property type="molecule type" value="Genomic_RNA"/>
</dbReference>
<sequence length="3062" mass="341976">MGELAEQLVEESSTAIRMDMANCLSEMGKEFQRRCDGLIKPGGIEHVHQKFPEWSPSPQRRGLFHIPEFYEAKELIQTLGLKGTVKKTVQNKVGVLICRLSGHEVTIFPGAGMSRSEFGEAAYSDVHRKQIPMQICNMVANLCTARYSQTMDKEKAYKFLEISTRMLVKLGIKDEAADFESAAGEADKATDSLENLKAKFKKWVKVQGKATTIPEVLGELEKVMRRECDLETSLLRDPFARLWAYYTVLSLKKQDEWEPRNKLESGILEESKSAELSAINESKVVKIWSLHCKFIGQKLTTKIRCYQEKHGKEMDRNFLLETCGEMTELKEKMLSKRDDLKEKFKNTAYRTKLTPEQAEREDSLMKSLEKLESQFVESNEASARNFIALIGRGQPPCEAIRAMRFFSEGSKSPSEPIKFTMADLDMWMGAQEVLGGPNAVSVDAEVHWIMESLVDGNLAEELQNYYGDSGKESLQESLKQLKLDLVNCHFFRYLMKVGLISQAVLSKMPNGSGGQVKVVQVPGTDLCVMMPNRKYKPGGSWPAILVSTQDVMRSCPMNSKGLESFRTGRRSRKFHVNPAQLSFYAHAPMAVFLQALESQKYWDDDFQDPQGMRIKFLDYMSKMVMDNSQSTSSICGALVFLDQSVAACQIDPEQMVEKVFDKPLTTAGMCILSKLVPRLLQNASRNYGTWGTEPGLGGSPRIFTNPFTGEPSSYLSQVPWQNSDKYYQKNFNDRDQNAFKTTLGSYSDNGSILDQYNKARKDPRLVVDGVWVGNGLPASPTTVAESSDRMWRYIHENRKKGVICDMFTTVLAHKVLQQKVDSSVLKATSTVRSLTRDVDELSNTNNILAKGGRAVPQTARIQSALRKNLSLAEELIDAEVSEVRNAEGGLRSYDTAAKSGEKTTSKIPDKLVEEVFNDMILAELREEFGETDADKAIMAMIKEGTGRVGRKVPKEEVDECIKEVIQNKSKLKAGNKSSENTAEIIRDCLVGDISPAHFITRMQVLAVKKNLEKKLPTTTQEAKYKIKDTSSRLFQVASATNWLLTSSGFDGKSVGVIHKDATYNIKKDALIAAAMAGEKGEVRKVRSGEETRWYPERTDKAMALASLHANNPLGSLPWDRVKAQLEIGEGMLSLVTACLFVLLYNMYREPTSIQDLIDTRMPGCMIHDEFWVKAVAVIYILALQSDPRGWSGLYGSSTEVQLRLILACSLWVEDSFLTGINAIKGIIPVLYQSGGVKRHGLATSMDMFPSGDWRSSSVAKFVKLASIRRDIPEEQLTLIGECVRLLLSSEEYEIRVAPKRQRGGVRELTVSNTTAVVCNKAVEAVSRVLLKFVSTDLLSNPQRKGEMIKEINDEEELFKESVMERQEDANSSVVTVIRNEDHSKWGSKNSPVGLVLGLSSMNDCIEPDLGKVICMAGIKQHCRKRMMPNCVAEKASDITKIDPGMDVLTQSELDTASKVMSELIDIEKGVQPERYQEAHTWMKEDDPDQEPLVEPDGSIRIPAGMGQGILHANSSVNACAAAALEDRIAREAIRCTMRKHNLGSASAFSKIWMKTMGVNFQPLQLKEIQRNEVPGNEKGVVYIELPETDITKRSSDDSLGINKWAGFSVSAPRIEIEKILRVLNIIYTEVSITCRAVQGQIHSPKSIHTEEFAQIYSTYSFKGSNPYYSDKILFGSCGPLKSEKLEHTQREIMSSCNQMLRSGVGLPTIKMFHLLRSSQQTNSTKTRKDTGYYIGKNSLGLPKMSLPLCLGGILPCTYTTITGKSVSLEDRARIKSLSRTPAGKLLLKLGWVPEKVYSKEDAVKTMGWRRVEKKLMRSSQKDFNAYKDLKDDVKVNKETLRAKAGSDGNLEMVLDSSVECKEKTMISMAGNYRVITPKGQSSLAWEFKDNCHYAMTSPTVCLDKKVVETILKDLPTGRLHSLLNGLKEVTLKRPGPSPLMAEPVDQTSIQEVAEGETGQHYLASLSTVFNLMKHVVSEAIEIGEVGNEPRNRQELWLEGMPILDFARSVQLEGEKEERVRNGKVPIPSGQWKVKTIQAQRRTGKLLSNSVPDILYHMSKLDLGRQRNIKPNAIEEDIDTVFGVVGAVNFPLSLDDYSRISQLLKVLTPEYVSMRNDISLYSPVGQKVTTSRSGMMFCKYPGYAAVPIGEATDDIPDEDALPRWTSLPVMQDFLAIAWYERLHKQPATWTKIRAVDFLEEEEQHAVLQETGLSSAVFERMTMAEVVRRYYLSSKETDKASVMDLLIQNKTTKAVPFSKFNQRRSLRVQGHEFFDFTGGVRLLMDRDCKCSVILLGGATISEEHKEAIAAVLTSTPKSTPVAPLGISVNTNNVSTVLKKTERGESVSSILGVPTDAVIEGYLKIDPKRGTVTGVSQEADDKKQIWVTIFRCRRFVDSKFRAPVYTTEETGTIEMDLFLSAGVVRMRQTEDLGSVAKELREFARGLRKGGGLTRDEDMLLSRCQSYLRATTKFKVHPLISMPVYLRYIKQLKELIPETGSMFSVETVAEAVSDKSTSSQQEPERESWDEQISLDANRIYEWIKESVEREMPEWIYEAQEPTVKPPKEDASTAPQLLLACLTHGERGGGFSLLASTRSMADVKALLRLPANQRPLGTKKESDEIMVFSEDDQPMDRLERAVNTPEVMLGLSGDIEITLQPCLLAGEDDVDEQDELLPTDDVSSLAARAPSIKTTISSFREAFDFGWGASDFDDGTVDELDLGASAGDFAPVSPELIIVRPREIYPEIDEDKVFVYPFRAVSEINVLELGDPRLEDEELIKVETNKLESFSYFVAGKVKSGFLDTHSVRNFPVNWWEYLAPFCKTGKDVKVIVSGQKRPVELDEALDNLATEQLSSSIEDLQRRAQALRMQIAEVKVAETLLKQTKSGSTKKREGRGMKFARKGKQNDDSPKSRSGRDSGQARKLADELEAEESSIMDQIEIETAELQRFKRSLLAAPTAPVRIAICYSLLHRRMNETGVQVASKLKSTVDLLRYDDTLYLAQVCTLDELVRLLDAPLELVCRFETALNQVILKSCGEDGSWAVNSAGALAALTGHAFDITGPMKVV</sequence>